<name>A0A3N0YUE8_ANAGA</name>
<dbReference type="Pfam" id="PF12251">
    <property type="entry name" value="SNAPC3"/>
    <property type="match status" value="1"/>
</dbReference>
<dbReference type="GO" id="GO:0000978">
    <property type="term" value="F:RNA polymerase II cis-regulatory region sequence-specific DNA binding"/>
    <property type="evidence" value="ECO:0007669"/>
    <property type="project" value="TreeGrafter"/>
</dbReference>
<evidence type="ECO:0000256" key="5">
    <source>
        <dbReference type="ARBA" id="ARBA00023125"/>
    </source>
</evidence>
<dbReference type="OrthoDB" id="46583at2759"/>
<dbReference type="EMBL" id="RJVU01026072">
    <property type="protein sequence ID" value="ROL49827.1"/>
    <property type="molecule type" value="Genomic_DNA"/>
</dbReference>
<dbReference type="GO" id="GO:0005634">
    <property type="term" value="C:nucleus"/>
    <property type="evidence" value="ECO:0007669"/>
    <property type="project" value="UniProtKB-SubCell"/>
</dbReference>
<evidence type="ECO:0000256" key="7">
    <source>
        <dbReference type="ARBA" id="ARBA00023242"/>
    </source>
</evidence>
<gene>
    <name evidence="11" type="ORF">DPX16_1198</name>
</gene>
<comment type="caution">
    <text evidence="11">The sequence shown here is derived from an EMBL/GenBank/DDBJ whole genome shotgun (WGS) entry which is preliminary data.</text>
</comment>
<dbReference type="GO" id="GO:0003681">
    <property type="term" value="F:bent DNA binding"/>
    <property type="evidence" value="ECO:0007669"/>
    <property type="project" value="TreeGrafter"/>
</dbReference>
<protein>
    <recommendedName>
        <fullName evidence="3">snRNA-activating protein complex subunit 3</fullName>
    </recommendedName>
    <alternativeName>
        <fullName evidence="10">Small nuclear RNA-activating complex polypeptide 3</fullName>
    </alternativeName>
</protein>
<keyword evidence="5" id="KW-0238">DNA-binding</keyword>
<proteinExistence type="inferred from homology"/>
<dbReference type="AlphaFoldDB" id="A0A3N0YUE8"/>
<evidence type="ECO:0000256" key="10">
    <source>
        <dbReference type="ARBA" id="ARBA00029606"/>
    </source>
</evidence>
<evidence type="ECO:0000256" key="6">
    <source>
        <dbReference type="ARBA" id="ARBA00023163"/>
    </source>
</evidence>
<reference evidence="11 12" key="1">
    <citation type="submission" date="2018-10" db="EMBL/GenBank/DDBJ databases">
        <title>Genome assembly for a Yunnan-Guizhou Plateau 3E fish, Anabarilius grahami (Regan), and its evolutionary and genetic applications.</title>
        <authorList>
            <person name="Jiang W."/>
        </authorList>
    </citation>
    <scope>NUCLEOTIDE SEQUENCE [LARGE SCALE GENOMIC DNA]</scope>
    <source>
        <strain evidence="11">AG-KIZ</strain>
        <tissue evidence="11">Muscle</tissue>
    </source>
</reference>
<dbReference type="PANTHER" id="PTHR13421:SF16">
    <property type="entry name" value="SNRNA-ACTIVATING PROTEIN COMPLEX SUBUNIT 3"/>
    <property type="match status" value="1"/>
</dbReference>
<evidence type="ECO:0000256" key="4">
    <source>
        <dbReference type="ARBA" id="ARBA00023015"/>
    </source>
</evidence>
<evidence type="ECO:0000256" key="1">
    <source>
        <dbReference type="ARBA" id="ARBA00004123"/>
    </source>
</evidence>
<keyword evidence="12" id="KW-1185">Reference proteome</keyword>
<organism evidence="11 12">
    <name type="scientific">Anabarilius grahami</name>
    <name type="common">Kanglang fish</name>
    <name type="synonym">Barilius grahami</name>
    <dbReference type="NCBI Taxonomy" id="495550"/>
    <lineage>
        <taxon>Eukaryota</taxon>
        <taxon>Metazoa</taxon>
        <taxon>Chordata</taxon>
        <taxon>Craniata</taxon>
        <taxon>Vertebrata</taxon>
        <taxon>Euteleostomi</taxon>
        <taxon>Actinopterygii</taxon>
        <taxon>Neopterygii</taxon>
        <taxon>Teleostei</taxon>
        <taxon>Ostariophysi</taxon>
        <taxon>Cypriniformes</taxon>
        <taxon>Xenocyprididae</taxon>
        <taxon>Xenocypridinae</taxon>
        <taxon>Xenocypridinae incertae sedis</taxon>
        <taxon>Anabarilius</taxon>
    </lineage>
</organism>
<dbReference type="InterPro" id="IPR022042">
    <property type="entry name" value="snRNA-activating_su3"/>
</dbReference>
<evidence type="ECO:0000256" key="9">
    <source>
        <dbReference type="ARBA" id="ARBA00025958"/>
    </source>
</evidence>
<comment type="function">
    <text evidence="8">Part of the SNAPc complex required for the transcription of both RNA polymerase II and III small-nuclear RNA genes. Binds to the proximal sequence element (PSE), a non-TATA-box basal promoter element common to these 2 types of genes. Recruits TBP and BRF2 to the U6 snRNA TATA box.</text>
</comment>
<dbReference type="GO" id="GO:0042796">
    <property type="term" value="P:snRNA transcription by RNA polymerase III"/>
    <property type="evidence" value="ECO:0007669"/>
    <property type="project" value="TreeGrafter"/>
</dbReference>
<dbReference type="GO" id="GO:0001006">
    <property type="term" value="F:RNA polymerase III type 3 promoter sequence-specific DNA binding"/>
    <property type="evidence" value="ECO:0007669"/>
    <property type="project" value="TreeGrafter"/>
</dbReference>
<dbReference type="GO" id="GO:0042795">
    <property type="term" value="P:snRNA transcription by RNA polymerase II"/>
    <property type="evidence" value="ECO:0007669"/>
    <property type="project" value="TreeGrafter"/>
</dbReference>
<dbReference type="Proteomes" id="UP000281406">
    <property type="component" value="Unassembled WGS sequence"/>
</dbReference>
<comment type="subcellular location">
    <subcellularLocation>
        <location evidence="1">Nucleus</location>
    </subcellularLocation>
</comment>
<evidence type="ECO:0000256" key="2">
    <source>
        <dbReference type="ARBA" id="ARBA00010410"/>
    </source>
</evidence>
<dbReference type="PANTHER" id="PTHR13421">
    <property type="entry name" value="SNRNA-ACTIVATING PROTEIN COMPLEX SUBUNIT 3"/>
    <property type="match status" value="1"/>
</dbReference>
<keyword evidence="6" id="KW-0804">Transcription</keyword>
<comment type="similarity">
    <text evidence="2">Belongs to the SNAPC3/SRD2 family.</text>
</comment>
<keyword evidence="7" id="KW-0539">Nucleus</keyword>
<accession>A0A3N0YUE8</accession>
<keyword evidence="4" id="KW-0805">Transcription regulation</keyword>
<evidence type="ECO:0000313" key="12">
    <source>
        <dbReference type="Proteomes" id="UP000281406"/>
    </source>
</evidence>
<comment type="subunit">
    <text evidence="9">Part of the SNAPc complex composed of 5 subunits: SNAPC1, SNAPC2, SNAPC3, SNAPC4 and SNAPC5. SNAPC3 interacts with SNAPC1.</text>
</comment>
<dbReference type="GO" id="GO:0001046">
    <property type="term" value="F:core promoter sequence-specific DNA binding"/>
    <property type="evidence" value="ECO:0007669"/>
    <property type="project" value="TreeGrafter"/>
</dbReference>
<evidence type="ECO:0000313" key="11">
    <source>
        <dbReference type="EMBL" id="ROL49827.1"/>
    </source>
</evidence>
<dbReference type="GO" id="GO:0019185">
    <property type="term" value="C:snRNA-activating protein complex"/>
    <property type="evidence" value="ECO:0007669"/>
    <property type="project" value="TreeGrafter"/>
</dbReference>
<evidence type="ECO:0000256" key="8">
    <source>
        <dbReference type="ARBA" id="ARBA00025193"/>
    </source>
</evidence>
<evidence type="ECO:0000256" key="3">
    <source>
        <dbReference type="ARBA" id="ARBA00013634"/>
    </source>
</evidence>
<sequence length="382" mass="44450">MAEGSVLMHEDEQHENVPAFEFVNVNSTEFHIGTFRDLWLEVLNPEVYSHCATAPEVEDVEFIEEMGIEPKTLEELKHICGADSLKRGHEDPDSLPSDPHLSTLKLRKRRQDYKETLTRDTLDRHEVYANELEMISVGKKPESPGDLIPEGEMVLTFNIMYPVLFQRFKRVRAFQTVHVLGSQRLTELRDAICCVSDLQVFGEFSSTPDMVPQFISKDHYKSAFFFFNGTFFNDTRFPECRDISETTREWARSRGFPHFRTAKMEDASFYDLRMKVGFPYYYTHQGDCEHVLILTDIRLVHQDDCLDVKLYPLITHKHRVVTRKCSVCHLYISRWITSSDALAPTDPCLFCDQCFRMFHYDDEGNKLGDFLAYAYVDPGTFN</sequence>